<dbReference type="SMART" id="SM00564">
    <property type="entry name" value="PQQ"/>
    <property type="match status" value="6"/>
</dbReference>
<dbReference type="InterPro" id="IPR018391">
    <property type="entry name" value="PQQ_b-propeller_rpt"/>
</dbReference>
<dbReference type="InterPro" id="IPR017687">
    <property type="entry name" value="BamB"/>
</dbReference>
<keyword evidence="1 4" id="KW-0732">Signal</keyword>
<dbReference type="PANTHER" id="PTHR34512:SF30">
    <property type="entry name" value="OUTER MEMBRANE PROTEIN ASSEMBLY FACTOR BAMB"/>
    <property type="match status" value="1"/>
</dbReference>
<proteinExistence type="inferred from homology"/>
<dbReference type="InterPro" id="IPR015943">
    <property type="entry name" value="WD40/YVTN_repeat-like_dom_sf"/>
</dbReference>
<name>A0A5B2ZFY3_9GAMM</name>
<dbReference type="SUPFAM" id="SSF50998">
    <property type="entry name" value="Quinoprotein alcohol dehydrogenase-like"/>
    <property type="match status" value="1"/>
</dbReference>
<dbReference type="PROSITE" id="PS51257">
    <property type="entry name" value="PROKAR_LIPOPROTEIN"/>
    <property type="match status" value="1"/>
</dbReference>
<evidence type="ECO:0000313" key="7">
    <source>
        <dbReference type="Proteomes" id="UP000322165"/>
    </source>
</evidence>
<feature type="domain" description="Pyrrolo-quinoline quinone repeat" evidence="5">
    <location>
        <begin position="119"/>
        <end position="344"/>
    </location>
</feature>
<dbReference type="GO" id="GO:0051205">
    <property type="term" value="P:protein insertion into membrane"/>
    <property type="evidence" value="ECO:0007669"/>
    <property type="project" value="UniProtKB-UniRule"/>
</dbReference>
<evidence type="ECO:0000313" key="6">
    <source>
        <dbReference type="EMBL" id="KAA2285972.1"/>
    </source>
</evidence>
<sequence>MPAGSRPASRRPERMRIRTLVLALALTVFAGGCSTIRGWIASDAEKARGPAELTEIQASATVEQVWSINLGDEQQRMGLRQQVAIEGDKVFVFDDEGEVMAVDANTGKPVWRTLAAERRSDGSAWKFWRKRIADGGITGGPGVGGGLVVVGGRNGEVVALDAGTGAERWRAKVTSEVISAPLVAGDRVVVRSNDGRTFGLDSADGARRWVYDRGIPALSTRGNAAPVSDGQRVYLGYEDGNVVALRLGDGSVAWIQRVAAPEGRSDLDRMADVDGELALGYSELYATSVGGQTMAIVMATGQPLWSRDTGTYGGLALLADRLMLADPDGTIWALDRSSGSALWRHDVLARRWLSSPAVHGDYVVFGDVEGYLHWISPEDGRVVARERLDRAPIRGTPQVSTTTGLLFAISGEGKLSAYRLR</sequence>
<dbReference type="Pfam" id="PF13360">
    <property type="entry name" value="PQQ_2"/>
    <property type="match status" value="2"/>
</dbReference>
<keyword evidence="2 4" id="KW-0472">Membrane</keyword>
<keyword evidence="4" id="KW-0449">Lipoprotein</keyword>
<comment type="subunit">
    <text evidence="4">Part of the Bam complex.</text>
</comment>
<accession>A0A5B2ZFY3</accession>
<keyword evidence="4" id="KW-0564">Palmitate</keyword>
<dbReference type="InterPro" id="IPR002372">
    <property type="entry name" value="PQQ_rpt_dom"/>
</dbReference>
<dbReference type="InterPro" id="IPR011047">
    <property type="entry name" value="Quinoprotein_ADH-like_sf"/>
</dbReference>
<comment type="function">
    <text evidence="4">Part of the outer membrane protein assembly complex, which is involved in assembly and insertion of beta-barrel proteins into the outer membrane.</text>
</comment>
<dbReference type="Gene3D" id="2.130.10.10">
    <property type="entry name" value="YVTN repeat-like/Quinoprotein amine dehydrogenase"/>
    <property type="match status" value="1"/>
</dbReference>
<evidence type="ECO:0000256" key="1">
    <source>
        <dbReference type="ARBA" id="ARBA00022729"/>
    </source>
</evidence>
<dbReference type="GO" id="GO:0043165">
    <property type="term" value="P:Gram-negative-bacterium-type cell outer membrane assembly"/>
    <property type="evidence" value="ECO:0007669"/>
    <property type="project" value="UniProtKB-UniRule"/>
</dbReference>
<dbReference type="AlphaFoldDB" id="A0A5B2ZFY3"/>
<organism evidence="6 7">
    <name type="scientific">Arenimonas fontis</name>
    <dbReference type="NCBI Taxonomy" id="2608255"/>
    <lineage>
        <taxon>Bacteria</taxon>
        <taxon>Pseudomonadati</taxon>
        <taxon>Pseudomonadota</taxon>
        <taxon>Gammaproteobacteria</taxon>
        <taxon>Lysobacterales</taxon>
        <taxon>Lysobacteraceae</taxon>
        <taxon>Arenimonas</taxon>
    </lineage>
</organism>
<comment type="subcellular location">
    <subcellularLocation>
        <location evidence="4">Cell outer membrane</location>
        <topology evidence="4">Lipid-anchor</topology>
    </subcellularLocation>
</comment>
<reference evidence="6 7" key="1">
    <citation type="submission" date="2019-09" db="EMBL/GenBank/DDBJ databases">
        <title>Arenimonas chukotkensis sp. nov., a bacterium isolated from Chukotka hot spring, Arctic region, Russia.</title>
        <authorList>
            <person name="Zayulina K.S."/>
            <person name="Prokofeva M.I."/>
            <person name="Elcheninov A.G."/>
            <person name="Novikov A."/>
            <person name="Kochetkova T.V."/>
            <person name="Kublanov I.V."/>
        </authorList>
    </citation>
    <scope>NUCLEOTIDE SEQUENCE [LARGE SCALE GENOMIC DNA]</scope>
    <source>
        <strain evidence="6 7">3729k</strain>
    </source>
</reference>
<dbReference type="NCBIfam" id="TIGR03300">
    <property type="entry name" value="assembly_YfgL"/>
    <property type="match status" value="1"/>
</dbReference>
<dbReference type="PANTHER" id="PTHR34512">
    <property type="entry name" value="CELL SURFACE PROTEIN"/>
    <property type="match status" value="1"/>
</dbReference>
<dbReference type="GO" id="GO:0009279">
    <property type="term" value="C:cell outer membrane"/>
    <property type="evidence" value="ECO:0007669"/>
    <property type="project" value="UniProtKB-SubCell"/>
</dbReference>
<evidence type="ECO:0000256" key="2">
    <source>
        <dbReference type="ARBA" id="ARBA00023136"/>
    </source>
</evidence>
<reference evidence="6 7" key="2">
    <citation type="submission" date="2019-09" db="EMBL/GenBank/DDBJ databases">
        <authorList>
            <person name="Mazur A."/>
        </authorList>
    </citation>
    <scope>NUCLEOTIDE SEQUENCE [LARGE SCALE GENOMIC DNA]</scope>
    <source>
        <strain evidence="6 7">3729k</strain>
    </source>
</reference>
<comment type="similarity">
    <text evidence="4">Belongs to the BamB family.</text>
</comment>
<feature type="domain" description="Pyrrolo-quinoline quinone repeat" evidence="5">
    <location>
        <begin position="61"/>
        <end position="115"/>
    </location>
</feature>
<evidence type="ECO:0000256" key="4">
    <source>
        <dbReference type="HAMAP-Rule" id="MF_00923"/>
    </source>
</evidence>
<comment type="caution">
    <text evidence="6">The sequence shown here is derived from an EMBL/GenBank/DDBJ whole genome shotgun (WGS) entry which is preliminary data.</text>
</comment>
<evidence type="ECO:0000259" key="5">
    <source>
        <dbReference type="Pfam" id="PF13360"/>
    </source>
</evidence>
<dbReference type="Proteomes" id="UP000322165">
    <property type="component" value="Unassembled WGS sequence"/>
</dbReference>
<keyword evidence="3 4" id="KW-0998">Cell outer membrane</keyword>
<keyword evidence="7" id="KW-1185">Reference proteome</keyword>
<dbReference type="EMBL" id="VUOD01000001">
    <property type="protein sequence ID" value="KAA2285972.1"/>
    <property type="molecule type" value="Genomic_DNA"/>
</dbReference>
<protein>
    <recommendedName>
        <fullName evidence="4">Outer membrane protein assembly factor BamB</fullName>
    </recommendedName>
</protein>
<evidence type="ECO:0000256" key="3">
    <source>
        <dbReference type="ARBA" id="ARBA00023237"/>
    </source>
</evidence>
<gene>
    <name evidence="4 6" type="primary">bamB</name>
    <name evidence="6" type="ORF">F0415_00250</name>
</gene>
<dbReference type="HAMAP" id="MF_00923">
    <property type="entry name" value="OM_assembly_BamB"/>
    <property type="match status" value="1"/>
</dbReference>